<dbReference type="OrthoDB" id="8440251at2"/>
<protein>
    <submittedName>
        <fullName evidence="4">Pentapeptide repeat-containing protein</fullName>
    </submittedName>
</protein>
<gene>
    <name evidence="4" type="ORF">SAMN04489750_1767</name>
</gene>
<dbReference type="AlphaFoldDB" id="A0A2Y8ZX49"/>
<evidence type="ECO:0000256" key="3">
    <source>
        <dbReference type="SAM" id="Phobius"/>
    </source>
</evidence>
<keyword evidence="3" id="KW-0472">Membrane</keyword>
<reference evidence="5" key="1">
    <citation type="submission" date="2016-10" db="EMBL/GenBank/DDBJ databases">
        <authorList>
            <person name="Varghese N."/>
            <person name="Submissions S."/>
        </authorList>
    </citation>
    <scope>NUCLEOTIDE SEQUENCE [LARGE SCALE GENOMIC DNA]</scope>
    <source>
        <strain evidence="5">DSM 22951</strain>
    </source>
</reference>
<evidence type="ECO:0000256" key="1">
    <source>
        <dbReference type="SAM" id="Coils"/>
    </source>
</evidence>
<dbReference type="EMBL" id="UESZ01000001">
    <property type="protein sequence ID" value="SSA34447.1"/>
    <property type="molecule type" value="Genomic_DNA"/>
</dbReference>
<organism evidence="4 5">
    <name type="scientific">Branchiibius hedensis</name>
    <dbReference type="NCBI Taxonomy" id="672460"/>
    <lineage>
        <taxon>Bacteria</taxon>
        <taxon>Bacillati</taxon>
        <taxon>Actinomycetota</taxon>
        <taxon>Actinomycetes</taxon>
        <taxon>Micrococcales</taxon>
        <taxon>Dermacoccaceae</taxon>
        <taxon>Branchiibius</taxon>
    </lineage>
</organism>
<feature type="coiled-coil region" evidence="1">
    <location>
        <begin position="105"/>
        <end position="149"/>
    </location>
</feature>
<accession>A0A2Y8ZX49</accession>
<keyword evidence="3" id="KW-1133">Transmembrane helix</keyword>
<keyword evidence="5" id="KW-1185">Reference proteome</keyword>
<keyword evidence="3" id="KW-0812">Transmembrane</keyword>
<feature type="compositionally biased region" description="Pro residues" evidence="2">
    <location>
        <begin position="460"/>
        <end position="473"/>
    </location>
</feature>
<proteinExistence type="predicted"/>
<dbReference type="RefSeq" id="WP_146202526.1">
    <property type="nucleotide sequence ID" value="NZ_QGDN01000001.1"/>
</dbReference>
<evidence type="ECO:0000313" key="4">
    <source>
        <dbReference type="EMBL" id="SSA34447.1"/>
    </source>
</evidence>
<feature type="transmembrane region" description="Helical" evidence="3">
    <location>
        <begin position="70"/>
        <end position="94"/>
    </location>
</feature>
<dbReference type="Proteomes" id="UP000250028">
    <property type="component" value="Unassembled WGS sequence"/>
</dbReference>
<feature type="region of interest" description="Disordered" evidence="2">
    <location>
        <begin position="455"/>
        <end position="482"/>
    </location>
</feature>
<sequence length="482" mass="51876">MSTTAESDKRPRRPITPDWHQLNEDGLLVLVVWTVIAVIVVFLVGCYLASCLYTDLHYWWPWGAATPPDVVNVAKASATGTALIGAAVAIVLGIRRQHSTERTVALNAEAQKISAEAQNTSAEAQKVGAKVQEINAQAYALDLRRAEREDVSYLRDRFTTAAEQLGHDADPVRLAGVYAMATLADDWLRQNNQHEAQVCVDVLCGYVRTRRDYGDSEVKKQADTEIRQTIVRTITNRLQPDDTRGDLPSWSTLDLDFTGSHFDGDYSFHGAQFTAGKVTFDNVRFSGGTVSFDCAGFAGGYVSFKNAGFTGGYVSFKNAGFTGGETTFSGAGFTGSTVHFGSAKLTGGKLFFNGAKFKGGLVTFTKATISNQIMSFTNAAFEGSRVNFDSANFSGKVSFNQASINAGSLYFGKASFVDGQVTFNGAKFTGGETTFDGAKFKRGLATFTKAEFAGSVPGPWGAPTPPDRWPEPLPGSSHGHPQ</sequence>
<evidence type="ECO:0000313" key="5">
    <source>
        <dbReference type="Proteomes" id="UP000250028"/>
    </source>
</evidence>
<evidence type="ECO:0000256" key="2">
    <source>
        <dbReference type="SAM" id="MobiDB-lite"/>
    </source>
</evidence>
<name>A0A2Y8ZX49_9MICO</name>
<feature type="transmembrane region" description="Helical" evidence="3">
    <location>
        <begin position="27"/>
        <end position="50"/>
    </location>
</feature>
<keyword evidence="1" id="KW-0175">Coiled coil</keyword>